<dbReference type="GO" id="GO:0004602">
    <property type="term" value="F:glutathione peroxidase activity"/>
    <property type="evidence" value="ECO:0007669"/>
    <property type="project" value="TreeGrafter"/>
</dbReference>
<dbReference type="Pfam" id="PF01323">
    <property type="entry name" value="DSBA"/>
    <property type="match status" value="1"/>
</dbReference>
<name>A0A177TAB7_9BASI</name>
<dbReference type="EMBL" id="LWDF02000481">
    <property type="protein sequence ID" value="KAE8246460.1"/>
    <property type="molecule type" value="Genomic_DNA"/>
</dbReference>
<reference evidence="6" key="1">
    <citation type="submission" date="2016-04" db="EMBL/GenBank/DDBJ databases">
        <authorList>
            <person name="Nguyen H.D."/>
            <person name="Samba Siva P."/>
            <person name="Cullis J."/>
            <person name="Levesque C.A."/>
            <person name="Hambleton S."/>
        </authorList>
    </citation>
    <scope>NUCLEOTIDE SEQUENCE</scope>
    <source>
        <strain evidence="6">DAOMC 236416</strain>
    </source>
</reference>
<dbReference type="PIRSF" id="PIRSF006386">
    <property type="entry name" value="HCCAis_GSTk"/>
    <property type="match status" value="1"/>
</dbReference>
<dbReference type="InterPro" id="IPR001853">
    <property type="entry name" value="DSBA-like_thioredoxin_dom"/>
</dbReference>
<dbReference type="Gene3D" id="3.40.30.10">
    <property type="entry name" value="Glutaredoxin"/>
    <property type="match status" value="1"/>
</dbReference>
<dbReference type="GO" id="GO:0005739">
    <property type="term" value="C:mitochondrion"/>
    <property type="evidence" value="ECO:0007669"/>
    <property type="project" value="TreeGrafter"/>
</dbReference>
<organism evidence="6 7">
    <name type="scientific">Tilletia indica</name>
    <dbReference type="NCBI Taxonomy" id="43049"/>
    <lineage>
        <taxon>Eukaryota</taxon>
        <taxon>Fungi</taxon>
        <taxon>Dikarya</taxon>
        <taxon>Basidiomycota</taxon>
        <taxon>Ustilaginomycotina</taxon>
        <taxon>Exobasidiomycetes</taxon>
        <taxon>Tilletiales</taxon>
        <taxon>Tilletiaceae</taxon>
        <taxon>Tilletia</taxon>
    </lineage>
</organism>
<reference evidence="6" key="2">
    <citation type="journal article" date="2019" name="IMA Fungus">
        <title>Genome sequencing and comparison of five Tilletia species to identify candidate genes for the detection of regulated species infecting wheat.</title>
        <authorList>
            <person name="Nguyen H.D.T."/>
            <person name="Sultana T."/>
            <person name="Kesanakurti P."/>
            <person name="Hambleton S."/>
        </authorList>
    </citation>
    <scope>NUCLEOTIDE SEQUENCE</scope>
    <source>
        <strain evidence="6">DAOMC 236416</strain>
    </source>
</reference>
<evidence type="ECO:0000256" key="4">
    <source>
        <dbReference type="PIRNR" id="PIRNR006386"/>
    </source>
</evidence>
<dbReference type="PANTHER" id="PTHR42943">
    <property type="entry name" value="GLUTATHIONE S-TRANSFERASE KAPPA"/>
    <property type="match status" value="1"/>
</dbReference>
<evidence type="ECO:0000256" key="1">
    <source>
        <dbReference type="ARBA" id="ARBA00006494"/>
    </source>
</evidence>
<keyword evidence="2 4" id="KW-0808">Transferase</keyword>
<accession>A0A177TAB7</accession>
<dbReference type="Proteomes" id="UP000077521">
    <property type="component" value="Unassembled WGS sequence"/>
</dbReference>
<dbReference type="FunFam" id="3.40.30.10:FF:000096">
    <property type="entry name" value="Glutathione S-transferase kappa"/>
    <property type="match status" value="1"/>
</dbReference>
<dbReference type="SUPFAM" id="SSF52833">
    <property type="entry name" value="Thioredoxin-like"/>
    <property type="match status" value="1"/>
</dbReference>
<evidence type="ECO:0000313" key="7">
    <source>
        <dbReference type="Proteomes" id="UP000077521"/>
    </source>
</evidence>
<evidence type="ECO:0000259" key="5">
    <source>
        <dbReference type="Pfam" id="PF01323"/>
    </source>
</evidence>
<dbReference type="GO" id="GO:0006749">
    <property type="term" value="P:glutathione metabolic process"/>
    <property type="evidence" value="ECO:0007669"/>
    <property type="project" value="TreeGrafter"/>
</dbReference>
<feature type="domain" description="DSBA-like thioredoxin" evidence="5">
    <location>
        <begin position="6"/>
        <end position="210"/>
    </location>
</feature>
<evidence type="ECO:0000256" key="2">
    <source>
        <dbReference type="ARBA" id="ARBA00022679"/>
    </source>
</evidence>
<dbReference type="InterPro" id="IPR014440">
    <property type="entry name" value="HCCAis_GSTk"/>
</dbReference>
<evidence type="ECO:0000256" key="3">
    <source>
        <dbReference type="ARBA" id="ARBA00047960"/>
    </source>
</evidence>
<sequence length="228" mass="25967">MSPARITLYYDVVSPWTRIAFDVLRRYEEPWKIQVAFKAINLGYVMGAAGNKPPISVPNKGAWMWGDMLRSSQFYGTTLNQPSDFPINTQPPQLFLRHLSDHPSQHHRSKYVPAIEALFEAVWTNNTPLKTSQDIQGVVGKLWGKDEQAELGKLIEESSTREMKDRLKAESKSLVEEGGAFGMPWMVVEKDGKTSNWFGSDRFEQMANVLGVQWKGPFPDGRKREIHL</sequence>
<comment type="similarity">
    <text evidence="1 4">Belongs to the GST superfamily. Kappa family.</text>
</comment>
<dbReference type="InterPro" id="IPR036249">
    <property type="entry name" value="Thioredoxin-like_sf"/>
</dbReference>
<proteinExistence type="inferred from homology"/>
<comment type="catalytic activity">
    <reaction evidence="3 4">
        <text>RX + glutathione = an S-substituted glutathione + a halide anion + H(+)</text>
        <dbReference type="Rhea" id="RHEA:16437"/>
        <dbReference type="ChEBI" id="CHEBI:15378"/>
        <dbReference type="ChEBI" id="CHEBI:16042"/>
        <dbReference type="ChEBI" id="CHEBI:17792"/>
        <dbReference type="ChEBI" id="CHEBI:57925"/>
        <dbReference type="ChEBI" id="CHEBI:90779"/>
        <dbReference type="EC" id="2.5.1.18"/>
    </reaction>
</comment>
<dbReference type="GO" id="GO:0005777">
    <property type="term" value="C:peroxisome"/>
    <property type="evidence" value="ECO:0007669"/>
    <property type="project" value="TreeGrafter"/>
</dbReference>
<dbReference type="EC" id="2.5.1.18" evidence="4"/>
<dbReference type="PANTHER" id="PTHR42943:SF2">
    <property type="entry name" value="GLUTATHIONE S-TRANSFERASE KAPPA 1"/>
    <property type="match status" value="1"/>
</dbReference>
<dbReference type="InterPro" id="IPR051924">
    <property type="entry name" value="GST_Kappa/NadH"/>
</dbReference>
<evidence type="ECO:0000313" key="6">
    <source>
        <dbReference type="EMBL" id="KAE8246460.1"/>
    </source>
</evidence>
<keyword evidence="7" id="KW-1185">Reference proteome</keyword>
<dbReference type="GO" id="GO:0004364">
    <property type="term" value="F:glutathione transferase activity"/>
    <property type="evidence" value="ECO:0007669"/>
    <property type="project" value="UniProtKB-UniRule"/>
</dbReference>
<gene>
    <name evidence="6" type="ORF">A4X13_0g5784</name>
</gene>
<dbReference type="AlphaFoldDB" id="A0A177TAB7"/>
<comment type="caution">
    <text evidence="6">The sequence shown here is derived from an EMBL/GenBank/DDBJ whole genome shotgun (WGS) entry which is preliminary data.</text>
</comment>
<protein>
    <recommendedName>
        <fullName evidence="4">Glutathione S-transferase kappa</fullName>
        <ecNumber evidence="4">2.5.1.18</ecNumber>
    </recommendedName>
</protein>